<evidence type="ECO:0000313" key="3">
    <source>
        <dbReference type="Proteomes" id="UP000756132"/>
    </source>
</evidence>
<organism evidence="2 3">
    <name type="scientific">Passalora fulva</name>
    <name type="common">Tomato leaf mold</name>
    <name type="synonym">Cladosporium fulvum</name>
    <dbReference type="NCBI Taxonomy" id="5499"/>
    <lineage>
        <taxon>Eukaryota</taxon>
        <taxon>Fungi</taxon>
        <taxon>Dikarya</taxon>
        <taxon>Ascomycota</taxon>
        <taxon>Pezizomycotina</taxon>
        <taxon>Dothideomycetes</taxon>
        <taxon>Dothideomycetidae</taxon>
        <taxon>Mycosphaerellales</taxon>
        <taxon>Mycosphaerellaceae</taxon>
        <taxon>Fulvia</taxon>
    </lineage>
</organism>
<reference evidence="2" key="2">
    <citation type="journal article" date="2022" name="Microb. Genom.">
        <title>A chromosome-scale genome assembly of the tomato pathogen Cladosporium fulvum reveals a compartmentalized genome architecture and the presence of a dispensable chromosome.</title>
        <authorList>
            <person name="Zaccaron A.Z."/>
            <person name="Chen L.H."/>
            <person name="Samaras A."/>
            <person name="Stergiopoulos I."/>
        </authorList>
    </citation>
    <scope>NUCLEOTIDE SEQUENCE</scope>
    <source>
        <strain evidence="2">Race5_Kim</strain>
    </source>
</reference>
<gene>
    <name evidence="2" type="ORF">CLAFUR5_06273</name>
</gene>
<evidence type="ECO:0000256" key="1">
    <source>
        <dbReference type="SAM" id="MobiDB-lite"/>
    </source>
</evidence>
<dbReference type="RefSeq" id="XP_047761851.1">
    <property type="nucleotide sequence ID" value="XM_047905421.1"/>
</dbReference>
<dbReference type="Proteomes" id="UP000756132">
    <property type="component" value="Chromosome 5"/>
</dbReference>
<feature type="compositionally biased region" description="Polar residues" evidence="1">
    <location>
        <begin position="14"/>
        <end position="27"/>
    </location>
</feature>
<proteinExistence type="predicted"/>
<dbReference type="EMBL" id="CP090167">
    <property type="protein sequence ID" value="UJO17485.1"/>
    <property type="molecule type" value="Genomic_DNA"/>
</dbReference>
<dbReference type="PANTHER" id="PTHR42085:SF1">
    <property type="entry name" value="F-BOX DOMAIN-CONTAINING PROTEIN"/>
    <property type="match status" value="1"/>
</dbReference>
<protein>
    <submittedName>
        <fullName evidence="2">Uncharacterized protein</fullName>
    </submittedName>
</protein>
<dbReference type="PANTHER" id="PTHR42085">
    <property type="entry name" value="F-BOX DOMAIN-CONTAINING PROTEIN"/>
    <property type="match status" value="1"/>
</dbReference>
<keyword evidence="3" id="KW-1185">Reference proteome</keyword>
<dbReference type="AlphaFoldDB" id="A0A9Q8LHI4"/>
<dbReference type="OrthoDB" id="3650964at2759"/>
<reference evidence="2" key="1">
    <citation type="submission" date="2021-12" db="EMBL/GenBank/DDBJ databases">
        <authorList>
            <person name="Zaccaron A."/>
            <person name="Stergiopoulos I."/>
        </authorList>
    </citation>
    <scope>NUCLEOTIDE SEQUENCE</scope>
    <source>
        <strain evidence="2">Race5_Kim</strain>
    </source>
</reference>
<sequence length="190" mass="21427">MAATQPPLLDDANTLASDGTTSNTSGMDSLAPDQGTCHFFRLPRELRDEVYRLAFTGTSVYTAGTSTGFTRHQRRDGFLLTCKRLHPEALESYYTNVEFVVTSMNVLHQWLSRLPVMSRQRIRSIGCGPSMFHLDRPLRWGGWPDPEAAMAGKRRQLEYFRQLLAKEGIVIQRGVLKVLTRQNGHSESQA</sequence>
<name>A0A9Q8LHI4_PASFU</name>
<accession>A0A9Q8LHI4</accession>
<dbReference type="InterPro" id="IPR038883">
    <property type="entry name" value="AN11006-like"/>
</dbReference>
<evidence type="ECO:0000313" key="2">
    <source>
        <dbReference type="EMBL" id="UJO17485.1"/>
    </source>
</evidence>
<dbReference type="GeneID" id="71986151"/>
<dbReference type="KEGG" id="ffu:CLAFUR5_06273"/>
<feature type="region of interest" description="Disordered" evidence="1">
    <location>
        <begin position="1"/>
        <end position="30"/>
    </location>
</feature>